<dbReference type="EMBL" id="CP000474">
    <property type="protein sequence ID" value="ABM06710.1"/>
    <property type="molecule type" value="Genomic_DNA"/>
</dbReference>
<organism evidence="3 4">
    <name type="scientific">Paenarthrobacter aurescens (strain TC1)</name>
    <dbReference type="NCBI Taxonomy" id="290340"/>
    <lineage>
        <taxon>Bacteria</taxon>
        <taxon>Bacillati</taxon>
        <taxon>Actinomycetota</taxon>
        <taxon>Actinomycetes</taxon>
        <taxon>Micrococcales</taxon>
        <taxon>Micrococcaceae</taxon>
        <taxon>Paenarthrobacter</taxon>
    </lineage>
</organism>
<dbReference type="AlphaFoldDB" id="A1R1P5"/>
<evidence type="ECO:0000256" key="1">
    <source>
        <dbReference type="SAM" id="MobiDB-lite"/>
    </source>
</evidence>
<accession>A1R1P5</accession>
<sequence>MAVRPQPPHLIRPTAHTRPCRQRPGTYQVTPIRRNENMQKRTLGRTGLSVSPVCVGTSALGSHPTQYGYEVSHATAVQTIRRVLEGPFNFIDTSNEYGHGGDSERRIGEALAEVGGLPANIVLATKVDPIVGTTDFSGDRVRKSVEESLERLGLDKLQLVYFHDPEKITFEEGTAPGGPLEALIDLKNQGVIDHLGVAGGPIDLELKYLATDAFDVVISHNRYTLVDQTAEPLIQDAAARGVAFVNAAPFGGGMLVKGPDAVPNYCYSPASPAIVERVRKMEQLCKAHDVPLAAAALQFSTRDPRVASTIVGMSDPRRVAQTADLAEWDIPAGLWDELIPLAQAGSGELG</sequence>
<feature type="compositionally biased region" description="Pro residues" evidence="1">
    <location>
        <begin position="1"/>
        <end position="10"/>
    </location>
</feature>
<feature type="region of interest" description="Disordered" evidence="1">
    <location>
        <begin position="1"/>
        <end position="25"/>
    </location>
</feature>
<protein>
    <submittedName>
        <fullName evidence="3">Oxidoreductase, aldo/keto reductase family</fullName>
    </submittedName>
</protein>
<evidence type="ECO:0000313" key="4">
    <source>
        <dbReference type="Proteomes" id="UP000000637"/>
    </source>
</evidence>
<reference evidence="3 4" key="1">
    <citation type="journal article" date="2006" name="PLoS Genet.">
        <title>Secrets of soil survival revealed by the genome sequence of Arthrobacter aurescens TC1.</title>
        <authorList>
            <person name="Mongodin E.F."/>
            <person name="Shapir N."/>
            <person name="Daugherty S.C."/>
            <person name="DeBoy R.T."/>
            <person name="Emerson J.B."/>
            <person name="Shvartzbeyn A."/>
            <person name="Radune D."/>
            <person name="Vamathevan J."/>
            <person name="Riggs F."/>
            <person name="Grinberg V."/>
            <person name="Khouri H."/>
            <person name="Wackett L.P."/>
            <person name="Nelson K.E."/>
            <person name="Sadowsky M.J."/>
        </authorList>
    </citation>
    <scope>NUCLEOTIDE SEQUENCE [LARGE SCALE GENOMIC DNA]</scope>
    <source>
        <strain evidence="3 4">TC1</strain>
    </source>
</reference>
<dbReference type="KEGG" id="aau:AAur_0340"/>
<name>A1R1P5_PAEAT</name>
<feature type="domain" description="NADP-dependent oxidoreductase" evidence="2">
    <location>
        <begin position="53"/>
        <end position="327"/>
    </location>
</feature>
<dbReference type="SUPFAM" id="SSF51430">
    <property type="entry name" value="NAD(P)-linked oxidoreductase"/>
    <property type="match status" value="1"/>
</dbReference>
<dbReference type="InterPro" id="IPR020471">
    <property type="entry name" value="AKR"/>
</dbReference>
<dbReference type="eggNOG" id="COG0667">
    <property type="taxonomic scope" value="Bacteria"/>
</dbReference>
<dbReference type="STRING" id="290340.AAur_0340"/>
<gene>
    <name evidence="3" type="ordered locus">AAur_0340</name>
</gene>
<dbReference type="GO" id="GO:0016491">
    <property type="term" value="F:oxidoreductase activity"/>
    <property type="evidence" value="ECO:0007669"/>
    <property type="project" value="InterPro"/>
</dbReference>
<dbReference type="CDD" id="cd19090">
    <property type="entry name" value="AKR_AKR15A-like"/>
    <property type="match status" value="1"/>
</dbReference>
<dbReference type="InterPro" id="IPR036812">
    <property type="entry name" value="NAD(P)_OxRdtase_dom_sf"/>
</dbReference>
<dbReference type="PANTHER" id="PTHR42686:SF1">
    <property type="entry name" value="GH17980P-RELATED"/>
    <property type="match status" value="1"/>
</dbReference>
<dbReference type="Pfam" id="PF00248">
    <property type="entry name" value="Aldo_ket_red"/>
    <property type="match status" value="1"/>
</dbReference>
<dbReference type="HOGENOM" id="CLU_023205_5_1_11"/>
<keyword evidence="4" id="KW-1185">Reference proteome</keyword>
<dbReference type="Proteomes" id="UP000000637">
    <property type="component" value="Chromosome"/>
</dbReference>
<dbReference type="PANTHER" id="PTHR42686">
    <property type="entry name" value="GH17980P-RELATED"/>
    <property type="match status" value="1"/>
</dbReference>
<dbReference type="GO" id="GO:0005829">
    <property type="term" value="C:cytosol"/>
    <property type="evidence" value="ECO:0007669"/>
    <property type="project" value="TreeGrafter"/>
</dbReference>
<evidence type="ECO:0000313" key="3">
    <source>
        <dbReference type="EMBL" id="ABM06710.1"/>
    </source>
</evidence>
<dbReference type="InterPro" id="IPR023210">
    <property type="entry name" value="NADP_OxRdtase_dom"/>
</dbReference>
<evidence type="ECO:0000259" key="2">
    <source>
        <dbReference type="Pfam" id="PF00248"/>
    </source>
</evidence>
<dbReference type="Gene3D" id="3.20.20.100">
    <property type="entry name" value="NADP-dependent oxidoreductase domain"/>
    <property type="match status" value="1"/>
</dbReference>
<proteinExistence type="predicted"/>